<dbReference type="HOGENOM" id="CLU_949280_0_0_4"/>
<dbReference type="eggNOG" id="COG3209">
    <property type="taxonomic scope" value="Bacteria"/>
</dbReference>
<evidence type="ECO:0000313" key="1">
    <source>
        <dbReference type="EMBL" id="ACB36334.1"/>
    </source>
</evidence>
<dbReference type="STRING" id="395495.Lcho_4082"/>
<dbReference type="RefSeq" id="WP_012349077.1">
    <property type="nucleotide sequence ID" value="NC_010524.1"/>
</dbReference>
<accession>B1XWY5</accession>
<protein>
    <submittedName>
        <fullName evidence="1">Uncharacterized protein</fullName>
    </submittedName>
</protein>
<dbReference type="SUPFAM" id="SSF56399">
    <property type="entry name" value="ADP-ribosylation"/>
    <property type="match status" value="1"/>
</dbReference>
<evidence type="ECO:0000313" key="2">
    <source>
        <dbReference type="Proteomes" id="UP000001693"/>
    </source>
</evidence>
<dbReference type="Proteomes" id="UP000001693">
    <property type="component" value="Chromosome"/>
</dbReference>
<proteinExistence type="predicted"/>
<keyword evidence="2" id="KW-1185">Reference proteome</keyword>
<dbReference type="KEGG" id="lch:Lcho_4082"/>
<organism evidence="1 2">
    <name type="scientific">Leptothrix cholodnii (strain ATCC 51168 / LMG 8142 / SP-6)</name>
    <name type="common">Leptothrix discophora (strain SP-6)</name>
    <dbReference type="NCBI Taxonomy" id="395495"/>
    <lineage>
        <taxon>Bacteria</taxon>
        <taxon>Pseudomonadati</taxon>
        <taxon>Pseudomonadota</taxon>
        <taxon>Betaproteobacteria</taxon>
        <taxon>Burkholderiales</taxon>
        <taxon>Sphaerotilaceae</taxon>
        <taxon>Leptothrix</taxon>
    </lineage>
</organism>
<sequence length="293" mass="31214">MSRDTEQQILAAVNAGNAVPGPLLNKLLIKIGKDQSKKKARAATAVTEADFIVIYNNMGAADQAIVRTGVVNYVSSSATINGYLRTGLPATAAAAAATVDAMFNVYVAGGHDQTERISYRLQRYTAGQNIPYMINAPAPVGGVGGVVPPHIIPGDLIRDDAFWSTSENRQFIARVPNVAVGDRFVKFAIIGRGGINIAAHYTAGGGWGPAPSYSNANEATLDSGQRQGEHYLAWQMRLKVKSRPAGQAEILYNRGTIFQVDRVQIVGNDFHVQLSVPNPQPPVAGTKNAFTGQ</sequence>
<reference evidence="1 2" key="1">
    <citation type="submission" date="2008-03" db="EMBL/GenBank/DDBJ databases">
        <title>Complete sequence of Leptothrix cholodnii SP-6.</title>
        <authorList>
            <consortium name="US DOE Joint Genome Institute"/>
            <person name="Copeland A."/>
            <person name="Lucas S."/>
            <person name="Lapidus A."/>
            <person name="Glavina del Rio T."/>
            <person name="Dalin E."/>
            <person name="Tice H."/>
            <person name="Bruce D."/>
            <person name="Goodwin L."/>
            <person name="Pitluck S."/>
            <person name="Chertkov O."/>
            <person name="Brettin T."/>
            <person name="Detter J.C."/>
            <person name="Han C."/>
            <person name="Kuske C.R."/>
            <person name="Schmutz J."/>
            <person name="Larimer F."/>
            <person name="Land M."/>
            <person name="Hauser L."/>
            <person name="Kyrpides N."/>
            <person name="Lykidis A."/>
            <person name="Emerson D."/>
            <person name="Richardson P."/>
        </authorList>
    </citation>
    <scope>NUCLEOTIDE SEQUENCE [LARGE SCALE GENOMIC DNA]</scope>
    <source>
        <strain evidence="2">ATCC 51168 / LMG 8142 / SP-6</strain>
    </source>
</reference>
<dbReference type="OrthoDB" id="9846352at2"/>
<dbReference type="AlphaFoldDB" id="B1XWY5"/>
<gene>
    <name evidence="1" type="ordered locus">Lcho_4082</name>
</gene>
<name>B1XWY5_LEPCP</name>
<dbReference type="EMBL" id="CP001013">
    <property type="protein sequence ID" value="ACB36334.1"/>
    <property type="molecule type" value="Genomic_DNA"/>
</dbReference>